<sequence>MSILRPCSPVLSSHLLTARVGWTAVMTAVTSQHYKYQSLLELLPFPEAWATS</sequence>
<protein>
    <submittedName>
        <fullName evidence="1">Uncharacterized protein</fullName>
    </submittedName>
</protein>
<proteinExistence type="predicted"/>
<name>A0ABN7PK91_TIMPD</name>
<dbReference type="EMBL" id="CAJPIN010076783">
    <property type="protein sequence ID" value="CAG2067855.1"/>
    <property type="molecule type" value="Genomic_DNA"/>
</dbReference>
<keyword evidence="2" id="KW-1185">Reference proteome</keyword>
<organism evidence="1 2">
    <name type="scientific">Timema podura</name>
    <name type="common">Walking stick</name>
    <dbReference type="NCBI Taxonomy" id="61482"/>
    <lineage>
        <taxon>Eukaryota</taxon>
        <taxon>Metazoa</taxon>
        <taxon>Ecdysozoa</taxon>
        <taxon>Arthropoda</taxon>
        <taxon>Hexapoda</taxon>
        <taxon>Insecta</taxon>
        <taxon>Pterygota</taxon>
        <taxon>Neoptera</taxon>
        <taxon>Polyneoptera</taxon>
        <taxon>Phasmatodea</taxon>
        <taxon>Timematodea</taxon>
        <taxon>Timematoidea</taxon>
        <taxon>Timematidae</taxon>
        <taxon>Timema</taxon>
    </lineage>
</organism>
<dbReference type="Proteomes" id="UP001153148">
    <property type="component" value="Unassembled WGS sequence"/>
</dbReference>
<gene>
    <name evidence="1" type="ORF">TPAB3V08_LOCUS14798</name>
</gene>
<comment type="caution">
    <text evidence="1">The sequence shown here is derived from an EMBL/GenBank/DDBJ whole genome shotgun (WGS) entry which is preliminary data.</text>
</comment>
<reference evidence="1" key="1">
    <citation type="submission" date="2021-03" db="EMBL/GenBank/DDBJ databases">
        <authorList>
            <person name="Tran Van P."/>
        </authorList>
    </citation>
    <scope>NUCLEOTIDE SEQUENCE</scope>
</reference>
<evidence type="ECO:0000313" key="2">
    <source>
        <dbReference type="Proteomes" id="UP001153148"/>
    </source>
</evidence>
<evidence type="ECO:0000313" key="1">
    <source>
        <dbReference type="EMBL" id="CAG2067855.1"/>
    </source>
</evidence>
<accession>A0ABN7PK91</accession>